<gene>
    <name evidence="1" type="ORF">MALL_0185</name>
</gene>
<keyword evidence="1" id="KW-0378">Hydrolase</keyword>
<dbReference type="EMBL" id="ADNC01000002">
    <property type="protein sequence ID" value="EFF41821.1"/>
    <property type="molecule type" value="Genomic_DNA"/>
</dbReference>
<sequence>MKLNSNEIFRIFKNINWINKKGKIVFNMYDITVEINTPDIVGVVIEQWIKKYFILNNIYFRQPNNSQKYPDFYLSDSDYYDLLEIKTFHYPKGPSFDVANFDSYCESIKNEPFRLNADYLIFGYDIDKLGNIIIKDIWLKKIWEITGSSNRYPLKTQLKRNVIYNIRPNTYFRLYKNVEFKNLDDFINALYLTLKLYKGNKFADLWLETFKRNKTHFKFKKN</sequence>
<dbReference type="REBASE" id="42919">
    <property type="entry name" value="Mal21ORF186P"/>
</dbReference>
<dbReference type="RefSeq" id="WP_005683095.1">
    <property type="nucleotide sequence ID" value="NZ_ADNC01000002.1"/>
</dbReference>
<dbReference type="eggNOG" id="ENOG5032AYK">
    <property type="taxonomic scope" value="Bacteria"/>
</dbReference>
<name>D4XV25_9BACT</name>
<dbReference type="GO" id="GO:0009036">
    <property type="term" value="F:type II site-specific deoxyribonuclease activity"/>
    <property type="evidence" value="ECO:0007669"/>
    <property type="project" value="InterPro"/>
</dbReference>
<protein>
    <submittedName>
        <fullName evidence="1">NgoBV restriction endonuclease</fullName>
    </submittedName>
</protein>
<comment type="caution">
    <text evidence="1">The sequence shown here is derived from an EMBL/GenBank/DDBJ whole genome shotgun (WGS) entry which is preliminary data.</text>
</comment>
<dbReference type="STRING" id="747682.MALL_0185"/>
<accession>D4XV25</accession>
<keyword evidence="1" id="KW-0540">Nuclease</keyword>
<dbReference type="OrthoDB" id="2057768at2"/>
<dbReference type="AlphaFoldDB" id="D4XV25"/>
<evidence type="ECO:0000313" key="1">
    <source>
        <dbReference type="EMBL" id="EFF41821.1"/>
    </source>
</evidence>
<dbReference type="Pfam" id="PF09564">
    <property type="entry name" value="RE_NgoBV"/>
    <property type="match status" value="1"/>
</dbReference>
<dbReference type="Proteomes" id="UP000004757">
    <property type="component" value="Unassembled WGS sequence"/>
</dbReference>
<keyword evidence="1" id="KW-0255">Endonuclease</keyword>
<evidence type="ECO:0000313" key="2">
    <source>
        <dbReference type="Proteomes" id="UP000004757"/>
    </source>
</evidence>
<organism evidence="1 2">
    <name type="scientific">Mycoplasmopsis alligatoris A21JP2</name>
    <dbReference type="NCBI Taxonomy" id="747682"/>
    <lineage>
        <taxon>Bacteria</taxon>
        <taxon>Bacillati</taxon>
        <taxon>Mycoplasmatota</taxon>
        <taxon>Mycoplasmoidales</taxon>
        <taxon>Metamycoplasmataceae</taxon>
        <taxon>Mycoplasmopsis</taxon>
    </lineage>
</organism>
<proteinExistence type="predicted"/>
<keyword evidence="2" id="KW-1185">Reference proteome</keyword>
<reference evidence="1 2" key="1">
    <citation type="submission" date="2010-03" db="EMBL/GenBank/DDBJ databases">
        <authorList>
            <person name="Glass J.I."/>
            <person name="Benders G.A."/>
            <person name="Durkin A.S."/>
            <person name="Farmerie W.G."/>
            <person name="Hlavinka K."/>
            <person name="Hostetler J."/>
            <person name="Jackson J."/>
            <person name="May M.A."/>
            <person name="Miller R.H."/>
            <person name="Paralanov V."/>
            <person name="Radune D."/>
            <person name="Szczypinski B."/>
            <person name="Brown D.R."/>
        </authorList>
    </citation>
    <scope>NUCLEOTIDE SEQUENCE [LARGE SCALE GENOMIC DNA]</scope>
    <source>
        <strain evidence="1 2">A21JP2</strain>
    </source>
</reference>
<dbReference type="InterPro" id="IPR019064">
    <property type="entry name" value="Restrct_endonuc_II_NlaIV"/>
</dbReference>